<feature type="repeat" description="TPR" evidence="1">
    <location>
        <begin position="262"/>
        <end position="295"/>
    </location>
</feature>
<dbReference type="Gene3D" id="1.10.260.40">
    <property type="entry name" value="lambda repressor-like DNA-binding domains"/>
    <property type="match status" value="1"/>
</dbReference>
<dbReference type="SMART" id="SM00530">
    <property type="entry name" value="HTH_XRE"/>
    <property type="match status" value="1"/>
</dbReference>
<evidence type="ECO:0000256" key="1">
    <source>
        <dbReference type="PROSITE-ProRule" id="PRU00339"/>
    </source>
</evidence>
<reference evidence="3 4" key="1">
    <citation type="submission" date="2021-01" db="EMBL/GenBank/DDBJ databases">
        <title>Genomic Encyclopedia of Type Strains, Phase IV (KMG-IV): sequencing the most valuable type-strain genomes for metagenomic binning, comparative biology and taxonomic classification.</title>
        <authorList>
            <person name="Goeker M."/>
        </authorList>
    </citation>
    <scope>NUCLEOTIDE SEQUENCE [LARGE SCALE GENOMIC DNA]</scope>
    <source>
        <strain evidence="3 4">DSM 24834</strain>
    </source>
</reference>
<gene>
    <name evidence="3" type="ORF">JOC86_004685</name>
</gene>
<dbReference type="Proteomes" id="UP001646157">
    <property type="component" value="Unassembled WGS sequence"/>
</dbReference>
<protein>
    <submittedName>
        <fullName evidence="3">Transcriptional regulator with XRE-family HTH domain</fullName>
    </submittedName>
</protein>
<dbReference type="CDD" id="cd00093">
    <property type="entry name" value="HTH_XRE"/>
    <property type="match status" value="1"/>
</dbReference>
<accession>A0ABS2NJU0</accession>
<sequence>MHKGKIIKHYRMISELTQEQLSKGICSVTHLSKMERGLTDCSDEITESLANRLEINMESELAKFESIPKMLFYFHDNLILENHHEIELVKDHLEESAYLIEISTYKITYALLKIRYLIYKGQMKEARKKIKKLGKAQTQMSSYDRNLYKHIVGILKLAIHDNLEAIEELQNIIPQEYPIKEYYYHLAMAYSAIGAKVKSYYYAELALAYFEETSNFLGVIDAKSLMLIQRGRDNDAYYKKVIDDFNSVIKLCNMCEDEKRKAEVFHHIGDLYYRSENYLEASQYYLKSLNLKPLTSKYLASLNGYANASYHGKLLGLSELNRIAQEGLDLSKKIQDLFHSKKFKLKTLLYKNKSTQYYKFIESDALPYFQLKGYLYTIQYYEYELFKYYCRENNREKATIIAEERLKYQLYHY</sequence>
<proteinExistence type="predicted"/>
<dbReference type="InterPro" id="IPR019734">
    <property type="entry name" value="TPR_rpt"/>
</dbReference>
<dbReference type="InterPro" id="IPR001387">
    <property type="entry name" value="Cro/C1-type_HTH"/>
</dbReference>
<dbReference type="InterPro" id="IPR011990">
    <property type="entry name" value="TPR-like_helical_dom_sf"/>
</dbReference>
<organism evidence="3 4">
    <name type="scientific">Rossellomorea pakistanensis</name>
    <dbReference type="NCBI Taxonomy" id="992288"/>
    <lineage>
        <taxon>Bacteria</taxon>
        <taxon>Bacillati</taxon>
        <taxon>Bacillota</taxon>
        <taxon>Bacilli</taxon>
        <taxon>Bacillales</taxon>
        <taxon>Bacillaceae</taxon>
        <taxon>Rossellomorea</taxon>
    </lineage>
</organism>
<dbReference type="SUPFAM" id="SSF48452">
    <property type="entry name" value="TPR-like"/>
    <property type="match status" value="1"/>
</dbReference>
<keyword evidence="4" id="KW-1185">Reference proteome</keyword>
<dbReference type="EMBL" id="JAFBDZ010000007">
    <property type="protein sequence ID" value="MBM7588110.1"/>
    <property type="molecule type" value="Genomic_DNA"/>
</dbReference>
<evidence type="ECO:0000259" key="2">
    <source>
        <dbReference type="PROSITE" id="PS50943"/>
    </source>
</evidence>
<dbReference type="RefSeq" id="WP_205175542.1">
    <property type="nucleotide sequence ID" value="NZ_JAFBDZ010000007.1"/>
</dbReference>
<dbReference type="InterPro" id="IPR010982">
    <property type="entry name" value="Lambda_DNA-bd_dom_sf"/>
</dbReference>
<name>A0ABS2NJU0_9BACI</name>
<evidence type="ECO:0000313" key="4">
    <source>
        <dbReference type="Proteomes" id="UP001646157"/>
    </source>
</evidence>
<dbReference type="SUPFAM" id="SSF47413">
    <property type="entry name" value="lambda repressor-like DNA-binding domains"/>
    <property type="match status" value="1"/>
</dbReference>
<evidence type="ECO:0000313" key="3">
    <source>
        <dbReference type="EMBL" id="MBM7588110.1"/>
    </source>
</evidence>
<feature type="domain" description="HTH cro/C1-type" evidence="2">
    <location>
        <begin position="7"/>
        <end position="61"/>
    </location>
</feature>
<dbReference type="PROSITE" id="PS50943">
    <property type="entry name" value="HTH_CROC1"/>
    <property type="match status" value="1"/>
</dbReference>
<dbReference type="PROSITE" id="PS50005">
    <property type="entry name" value="TPR"/>
    <property type="match status" value="1"/>
</dbReference>
<keyword evidence="1" id="KW-0802">TPR repeat</keyword>
<comment type="caution">
    <text evidence="3">The sequence shown here is derived from an EMBL/GenBank/DDBJ whole genome shotgun (WGS) entry which is preliminary data.</text>
</comment>
<dbReference type="Gene3D" id="1.25.40.10">
    <property type="entry name" value="Tetratricopeptide repeat domain"/>
    <property type="match status" value="1"/>
</dbReference>